<evidence type="ECO:0000259" key="1">
    <source>
        <dbReference type="PROSITE" id="PS50104"/>
    </source>
</evidence>
<dbReference type="SUPFAM" id="SSF52200">
    <property type="entry name" value="Toll/Interleukin receptor TIR domain"/>
    <property type="match status" value="1"/>
</dbReference>
<keyword evidence="3" id="KW-1185">Reference proteome</keyword>
<reference evidence="2 3" key="1">
    <citation type="submission" date="2023-12" db="EMBL/GenBank/DDBJ databases">
        <title>Novel species of the genus Arcicella isolated from rivers.</title>
        <authorList>
            <person name="Lu H."/>
        </authorList>
    </citation>
    <scope>NUCLEOTIDE SEQUENCE [LARGE SCALE GENOMIC DNA]</scope>
    <source>
        <strain evidence="2 3">KCTC 23307</strain>
    </source>
</reference>
<dbReference type="RefSeq" id="WP_323297261.1">
    <property type="nucleotide sequence ID" value="NZ_JAYFUM010000015.1"/>
</dbReference>
<evidence type="ECO:0000313" key="2">
    <source>
        <dbReference type="EMBL" id="MEA5140103.1"/>
    </source>
</evidence>
<name>A0ABU5QB69_9BACT</name>
<dbReference type="Proteomes" id="UP001302949">
    <property type="component" value="Unassembled WGS sequence"/>
</dbReference>
<dbReference type="Pfam" id="PF13676">
    <property type="entry name" value="TIR_2"/>
    <property type="match status" value="1"/>
</dbReference>
<organism evidence="2 3">
    <name type="scientific">Arcicella rigui</name>
    <dbReference type="NCBI Taxonomy" id="797020"/>
    <lineage>
        <taxon>Bacteria</taxon>
        <taxon>Pseudomonadati</taxon>
        <taxon>Bacteroidota</taxon>
        <taxon>Cytophagia</taxon>
        <taxon>Cytophagales</taxon>
        <taxon>Flectobacillaceae</taxon>
        <taxon>Arcicella</taxon>
    </lineage>
</organism>
<sequence length="441" mass="50687">MGDIADFEDWDLIIEDIHNQKCIVIVGPDILEYEGFDSFFGAVSNELKENKYISQSFVEEQLFQIKISNPIRAKAEKNDGIRHIGKAMQRVIEQNQAKLDAIALLLKKLPSELILSLMPEEATFSRILENPVRYYHKNKTSEKEVLPQFSSESPTMYNLLGVLSQPESLVFTYDDLFEYIFSILGDNRLPQALQIALKNAERFIFLGVNFNKWYMHLLLKLLASDKNVLAIDAQIPEASRTFIMSRLSLEMMDCTPIAFLEKLASTYEKSSKKQEEITPQKPVEVKPVIAKNDPVRVFLSYAHVDEEFKKELLINLSPLIKQVKEIEIWEDRQITAGTEWETAIKSQLAQSELLICLVSKNYLNSSYCESEISTAITQQKYVLPILLKSCAWMDFPFIATRQVVPRDNKSIASFKDQDEAYQSVYEEVKRLVTLIKSERAI</sequence>
<dbReference type="InterPro" id="IPR000157">
    <property type="entry name" value="TIR_dom"/>
</dbReference>
<dbReference type="EMBL" id="JAYFUM010000015">
    <property type="protein sequence ID" value="MEA5140103.1"/>
    <property type="molecule type" value="Genomic_DNA"/>
</dbReference>
<proteinExistence type="predicted"/>
<feature type="domain" description="TIR" evidence="1">
    <location>
        <begin position="293"/>
        <end position="432"/>
    </location>
</feature>
<comment type="caution">
    <text evidence="2">The sequence shown here is derived from an EMBL/GenBank/DDBJ whole genome shotgun (WGS) entry which is preliminary data.</text>
</comment>
<dbReference type="PROSITE" id="PS50104">
    <property type="entry name" value="TIR"/>
    <property type="match status" value="1"/>
</dbReference>
<keyword evidence="2" id="KW-0675">Receptor</keyword>
<dbReference type="Gene3D" id="3.40.50.10140">
    <property type="entry name" value="Toll/interleukin-1 receptor homology (TIR) domain"/>
    <property type="match status" value="1"/>
</dbReference>
<gene>
    <name evidence="2" type="ORF">VB248_13205</name>
</gene>
<evidence type="ECO:0000313" key="3">
    <source>
        <dbReference type="Proteomes" id="UP001302949"/>
    </source>
</evidence>
<dbReference type="SMART" id="SM00255">
    <property type="entry name" value="TIR"/>
    <property type="match status" value="1"/>
</dbReference>
<dbReference type="Pfam" id="PF13289">
    <property type="entry name" value="SIR2_2"/>
    <property type="match status" value="1"/>
</dbReference>
<dbReference type="InterPro" id="IPR035897">
    <property type="entry name" value="Toll_tir_struct_dom_sf"/>
</dbReference>
<accession>A0ABU5QB69</accession>
<protein>
    <submittedName>
        <fullName evidence="2">Toll/interleukin-1 receptor domain-containing protein</fullName>
    </submittedName>
</protein>